<evidence type="ECO:0000313" key="2">
    <source>
        <dbReference type="Proteomes" id="UP000014071"/>
    </source>
</evidence>
<protein>
    <submittedName>
        <fullName evidence="1">Uncharacterized protein</fullName>
    </submittedName>
</protein>
<dbReference type="AlphaFoldDB" id="R9P851"/>
<dbReference type="HOGENOM" id="CLU_2832274_0_0_1"/>
<dbReference type="GeneID" id="24107126"/>
<organism evidence="1 2">
    <name type="scientific">Pseudozyma hubeiensis (strain SY62)</name>
    <name type="common">Yeast</name>
    <dbReference type="NCBI Taxonomy" id="1305764"/>
    <lineage>
        <taxon>Eukaryota</taxon>
        <taxon>Fungi</taxon>
        <taxon>Dikarya</taxon>
        <taxon>Basidiomycota</taxon>
        <taxon>Ustilaginomycotina</taxon>
        <taxon>Ustilaginomycetes</taxon>
        <taxon>Ustilaginales</taxon>
        <taxon>Ustilaginaceae</taxon>
        <taxon>Pseudozyma</taxon>
    </lineage>
</organism>
<dbReference type="Proteomes" id="UP000014071">
    <property type="component" value="Unassembled WGS sequence"/>
</dbReference>
<accession>R9P851</accession>
<keyword evidence="2" id="KW-1185">Reference proteome</keyword>
<sequence length="66" mass="7739">MEMGRANPSKRENLRDEEEYVGKQIAQRRVGVTEARPIRLGRIWMPRIGTSAWEDEVVGERMVRKL</sequence>
<gene>
    <name evidence="1" type="ORF">PHSY_001831</name>
</gene>
<proteinExistence type="predicted"/>
<dbReference type="EMBL" id="DF238783">
    <property type="protein sequence ID" value="GAC94260.1"/>
    <property type="molecule type" value="Genomic_DNA"/>
</dbReference>
<name>R9P851_PSEHS</name>
<reference evidence="2" key="1">
    <citation type="journal article" date="2013" name="Genome Announc.">
        <title>Draft genome sequence of the basidiomycetous yeast-like fungus Pseudozyma hubeiensis SY62, which produces an abundant amount of the biosurfactant mannosylerythritol lipids.</title>
        <authorList>
            <person name="Konishi M."/>
            <person name="Hatada Y."/>
            <person name="Horiuchi J."/>
        </authorList>
    </citation>
    <scope>NUCLEOTIDE SEQUENCE [LARGE SCALE GENOMIC DNA]</scope>
    <source>
        <strain evidence="2">SY62</strain>
    </source>
</reference>
<evidence type="ECO:0000313" key="1">
    <source>
        <dbReference type="EMBL" id="GAC94260.1"/>
    </source>
</evidence>
<dbReference type="RefSeq" id="XP_012187847.1">
    <property type="nucleotide sequence ID" value="XM_012332457.1"/>
</dbReference>